<sequence length="64" mass="7181">MNKKCIACQSEELKEVNIVTKGSFTVIDNGNKFSLNPPSSKIIKYVCLDCGYISLYAENTTIFR</sequence>
<evidence type="ECO:0000313" key="2">
    <source>
        <dbReference type="Proteomes" id="UP000287872"/>
    </source>
</evidence>
<comment type="caution">
    <text evidence="1">The sequence shown here is derived from an EMBL/GenBank/DDBJ whole genome shotgun (WGS) entry which is preliminary data.</text>
</comment>
<gene>
    <name evidence="1" type="ORF">Ctaglu_39940</name>
</gene>
<dbReference type="RefSeq" id="WP_125005018.1">
    <property type="nucleotide sequence ID" value="NZ_BHYK01000032.1"/>
</dbReference>
<keyword evidence="2" id="KW-1185">Reference proteome</keyword>
<organism evidence="1 2">
    <name type="scientific">Clostridium tagluense</name>
    <dbReference type="NCBI Taxonomy" id="360422"/>
    <lineage>
        <taxon>Bacteria</taxon>
        <taxon>Bacillati</taxon>
        <taxon>Bacillota</taxon>
        <taxon>Clostridia</taxon>
        <taxon>Eubacteriales</taxon>
        <taxon>Clostridiaceae</taxon>
        <taxon>Clostridium</taxon>
    </lineage>
</organism>
<protein>
    <recommendedName>
        <fullName evidence="3">Nucleic acid-binding protein</fullName>
    </recommendedName>
</protein>
<dbReference type="EMBL" id="BHYK01000032">
    <property type="protein sequence ID" value="GCD12371.1"/>
    <property type="molecule type" value="Genomic_DNA"/>
</dbReference>
<dbReference type="AlphaFoldDB" id="A0A401US94"/>
<dbReference type="Proteomes" id="UP000287872">
    <property type="component" value="Unassembled WGS sequence"/>
</dbReference>
<dbReference type="OrthoDB" id="1799247at2"/>
<name>A0A401US94_9CLOT</name>
<evidence type="ECO:0008006" key="3">
    <source>
        <dbReference type="Google" id="ProtNLM"/>
    </source>
</evidence>
<reference evidence="1 2" key="1">
    <citation type="submission" date="2018-11" db="EMBL/GenBank/DDBJ databases">
        <title>Genome sequencing and assembly of Clostridium tagluense strain A121.</title>
        <authorList>
            <person name="Murakami T."/>
            <person name="Segawa T."/>
            <person name="Shcherbakova V.A."/>
            <person name="Mori H."/>
            <person name="Yoshimura Y."/>
        </authorList>
    </citation>
    <scope>NUCLEOTIDE SEQUENCE [LARGE SCALE GENOMIC DNA]</scope>
    <source>
        <strain evidence="1 2">A121</strain>
    </source>
</reference>
<evidence type="ECO:0000313" key="1">
    <source>
        <dbReference type="EMBL" id="GCD12371.1"/>
    </source>
</evidence>
<accession>A0A401US94</accession>
<proteinExistence type="predicted"/>